<dbReference type="InterPro" id="IPR025098">
    <property type="entry name" value="DUF4013"/>
</dbReference>
<keyword evidence="3" id="KW-1185">Reference proteome</keyword>
<dbReference type="AlphaFoldDB" id="A0A4Y7RKN0"/>
<keyword evidence="1" id="KW-1133">Transmembrane helix</keyword>
<accession>A0A4Y7RKN0</accession>
<proteinExistence type="predicted"/>
<protein>
    <recommendedName>
        <fullName evidence="4">DUF4013 domain-containing protein</fullName>
    </recommendedName>
</protein>
<feature type="transmembrane region" description="Helical" evidence="1">
    <location>
        <begin position="20"/>
        <end position="43"/>
    </location>
</feature>
<feature type="transmembrane region" description="Helical" evidence="1">
    <location>
        <begin position="148"/>
        <end position="173"/>
    </location>
</feature>
<feature type="transmembrane region" description="Helical" evidence="1">
    <location>
        <begin position="105"/>
        <end position="127"/>
    </location>
</feature>
<reference evidence="2 3" key="1">
    <citation type="journal article" date="2018" name="Environ. Microbiol.">
        <title>Novel energy conservation strategies and behaviour of Pelotomaculum schinkii driving syntrophic propionate catabolism.</title>
        <authorList>
            <person name="Hidalgo-Ahumada C.A.P."/>
            <person name="Nobu M.K."/>
            <person name="Narihiro T."/>
            <person name="Tamaki H."/>
            <person name="Liu W.T."/>
            <person name="Kamagata Y."/>
            <person name="Stams A.J.M."/>
            <person name="Imachi H."/>
            <person name="Sousa D.Z."/>
        </authorList>
    </citation>
    <scope>NUCLEOTIDE SEQUENCE [LARGE SCALE GENOMIC DNA]</scope>
    <source>
        <strain evidence="2 3">MGP</strain>
    </source>
</reference>
<evidence type="ECO:0008006" key="4">
    <source>
        <dbReference type="Google" id="ProtNLM"/>
    </source>
</evidence>
<evidence type="ECO:0000313" key="3">
    <source>
        <dbReference type="Proteomes" id="UP000297597"/>
    </source>
</evidence>
<sequence>MSFDKVLTLPFKNGGIVKVLIGGVLMMIPIVNFFSTGYILECFEQGAKKKENMPEWEDWGNKFVNGLLIAIISFIYMLIPMIIFGSSFYRLMAFPRYHMGMGMSLIGMLVFLAFAFMLPMVTANFAYKRNFGAAFELGYIFQLIGKSLGSYIGAFLLYIVAGIICMIIAMIPFIGWLCIMFISFYLGCVGGFLFGSVYGDAIKGQQ</sequence>
<name>A0A4Y7RKN0_9FIRM</name>
<gene>
    <name evidence="2" type="ORF">Pmgp_03039</name>
</gene>
<dbReference type="Pfam" id="PF13197">
    <property type="entry name" value="DUF4013"/>
    <property type="match status" value="1"/>
</dbReference>
<evidence type="ECO:0000256" key="1">
    <source>
        <dbReference type="SAM" id="Phobius"/>
    </source>
</evidence>
<feature type="transmembrane region" description="Helical" evidence="1">
    <location>
        <begin position="63"/>
        <end position="85"/>
    </location>
</feature>
<dbReference type="Proteomes" id="UP000297597">
    <property type="component" value="Unassembled WGS sequence"/>
</dbReference>
<organism evidence="2 3">
    <name type="scientific">Pelotomaculum propionicicum</name>
    <dbReference type="NCBI Taxonomy" id="258475"/>
    <lineage>
        <taxon>Bacteria</taxon>
        <taxon>Bacillati</taxon>
        <taxon>Bacillota</taxon>
        <taxon>Clostridia</taxon>
        <taxon>Eubacteriales</taxon>
        <taxon>Desulfotomaculaceae</taxon>
        <taxon>Pelotomaculum</taxon>
    </lineage>
</organism>
<dbReference type="EMBL" id="QFFZ01000044">
    <property type="protein sequence ID" value="TEB09544.1"/>
    <property type="molecule type" value="Genomic_DNA"/>
</dbReference>
<comment type="caution">
    <text evidence="2">The sequence shown here is derived from an EMBL/GenBank/DDBJ whole genome shotgun (WGS) entry which is preliminary data.</text>
</comment>
<keyword evidence="1" id="KW-0812">Transmembrane</keyword>
<evidence type="ECO:0000313" key="2">
    <source>
        <dbReference type="EMBL" id="TEB09544.1"/>
    </source>
</evidence>
<feature type="transmembrane region" description="Helical" evidence="1">
    <location>
        <begin position="179"/>
        <end position="199"/>
    </location>
</feature>
<keyword evidence="1" id="KW-0472">Membrane</keyword>
<dbReference type="RefSeq" id="WP_134214844.1">
    <property type="nucleotide sequence ID" value="NZ_QFFZ01000044.1"/>
</dbReference>